<dbReference type="Proteomes" id="UP000195402">
    <property type="component" value="Unassembled WGS sequence"/>
</dbReference>
<reference evidence="1 2" key="1">
    <citation type="journal article" date="2017" name="Mol. Plant">
        <title>The Genome of Medicinal Plant Macleaya cordata Provides New Insights into Benzylisoquinoline Alkaloids Metabolism.</title>
        <authorList>
            <person name="Liu X."/>
            <person name="Liu Y."/>
            <person name="Huang P."/>
            <person name="Ma Y."/>
            <person name="Qing Z."/>
            <person name="Tang Q."/>
            <person name="Cao H."/>
            <person name="Cheng P."/>
            <person name="Zheng Y."/>
            <person name="Yuan Z."/>
            <person name="Zhou Y."/>
            <person name="Liu J."/>
            <person name="Tang Z."/>
            <person name="Zhuo Y."/>
            <person name="Zhang Y."/>
            <person name="Yu L."/>
            <person name="Huang J."/>
            <person name="Yang P."/>
            <person name="Peng Q."/>
            <person name="Zhang J."/>
            <person name="Jiang W."/>
            <person name="Zhang Z."/>
            <person name="Lin K."/>
            <person name="Ro D.K."/>
            <person name="Chen X."/>
            <person name="Xiong X."/>
            <person name="Shang Y."/>
            <person name="Huang S."/>
            <person name="Zeng J."/>
        </authorList>
    </citation>
    <scope>NUCLEOTIDE SEQUENCE [LARGE SCALE GENOMIC DNA]</scope>
    <source>
        <strain evidence="2">cv. BLH2017</strain>
        <tissue evidence="1">Root</tissue>
    </source>
</reference>
<dbReference type="AlphaFoldDB" id="A0A200PVY7"/>
<comment type="caution">
    <text evidence="1">The sequence shown here is derived from an EMBL/GenBank/DDBJ whole genome shotgun (WGS) entry which is preliminary data.</text>
</comment>
<evidence type="ECO:0000313" key="2">
    <source>
        <dbReference type="Proteomes" id="UP000195402"/>
    </source>
</evidence>
<organism evidence="1 2">
    <name type="scientific">Macleaya cordata</name>
    <name type="common">Five-seeded plume-poppy</name>
    <name type="synonym">Bocconia cordata</name>
    <dbReference type="NCBI Taxonomy" id="56857"/>
    <lineage>
        <taxon>Eukaryota</taxon>
        <taxon>Viridiplantae</taxon>
        <taxon>Streptophyta</taxon>
        <taxon>Embryophyta</taxon>
        <taxon>Tracheophyta</taxon>
        <taxon>Spermatophyta</taxon>
        <taxon>Magnoliopsida</taxon>
        <taxon>Ranunculales</taxon>
        <taxon>Papaveraceae</taxon>
        <taxon>Papaveroideae</taxon>
        <taxon>Macleaya</taxon>
    </lineage>
</organism>
<dbReference type="EMBL" id="MVGT01003956">
    <property type="protein sequence ID" value="OVA02364.1"/>
    <property type="molecule type" value="Genomic_DNA"/>
</dbReference>
<dbReference type="OrthoDB" id="1910266at2759"/>
<proteinExistence type="predicted"/>
<name>A0A200PVY7_MACCD</name>
<protein>
    <submittedName>
        <fullName evidence="1">Uncharacterized protein</fullName>
    </submittedName>
</protein>
<evidence type="ECO:0000313" key="1">
    <source>
        <dbReference type="EMBL" id="OVA02364.1"/>
    </source>
</evidence>
<sequence>MKLILKSLQFVSELKTLFEDTLGSENDANGPHKDDVPCAKGLKSISGPSIDLDQSVNVDDIFPSVPSTSVSEVGATSDAGVQRREKRLKKTICDDTAIIHEIRDLMHLIVKDQADKGPSVEECLKSLNELRASHDLPRQLYSTALKAFCQGKDYRVVWMAINDAEDRISFLQSLL</sequence>
<gene>
    <name evidence="1" type="ORF">BVC80_9099g165</name>
</gene>
<keyword evidence="2" id="KW-1185">Reference proteome</keyword>
<accession>A0A200PVY7</accession>
<dbReference type="InParanoid" id="A0A200PVY7"/>